<evidence type="ECO:0000256" key="1">
    <source>
        <dbReference type="ARBA" id="ARBA00001974"/>
    </source>
</evidence>
<keyword evidence="11" id="KW-1185">Reference proteome</keyword>
<dbReference type="EMBL" id="PKPP01001573">
    <property type="protein sequence ID" value="PWA81561.1"/>
    <property type="molecule type" value="Genomic_DNA"/>
</dbReference>
<dbReference type="SUPFAM" id="SSF56176">
    <property type="entry name" value="FAD-binding/transporter-associated domain-like"/>
    <property type="match status" value="1"/>
</dbReference>
<comment type="similarity">
    <text evidence="2">Belongs to the oxygen-dependent FAD-linked oxidoreductase family.</text>
</comment>
<evidence type="ECO:0000256" key="5">
    <source>
        <dbReference type="ARBA" id="ARBA00022827"/>
    </source>
</evidence>
<dbReference type="PROSITE" id="PS51387">
    <property type="entry name" value="FAD_PCMH"/>
    <property type="match status" value="1"/>
</dbReference>
<dbReference type="InterPro" id="IPR006094">
    <property type="entry name" value="Oxid_FAD_bind_N"/>
</dbReference>
<accession>A0A2U1P731</accession>
<comment type="cofactor">
    <cofactor evidence="1">
        <name>FAD</name>
        <dbReference type="ChEBI" id="CHEBI:57692"/>
    </cofactor>
</comment>
<evidence type="ECO:0000259" key="9">
    <source>
        <dbReference type="PROSITE" id="PS51387"/>
    </source>
</evidence>
<dbReference type="InterPro" id="IPR016169">
    <property type="entry name" value="FAD-bd_PCMH_sub2"/>
</dbReference>
<keyword evidence="4" id="KW-0732">Signal</keyword>
<gene>
    <name evidence="10" type="ORF">CTI12_AA186390</name>
</gene>
<dbReference type="InterPro" id="IPR036318">
    <property type="entry name" value="FAD-bd_PCMH-like_sf"/>
</dbReference>
<dbReference type="GO" id="GO:0016491">
    <property type="term" value="F:oxidoreductase activity"/>
    <property type="evidence" value="ECO:0007669"/>
    <property type="project" value="InterPro"/>
</dbReference>
<organism evidence="10 11">
    <name type="scientific">Artemisia annua</name>
    <name type="common">Sweet wormwood</name>
    <dbReference type="NCBI Taxonomy" id="35608"/>
    <lineage>
        <taxon>Eukaryota</taxon>
        <taxon>Viridiplantae</taxon>
        <taxon>Streptophyta</taxon>
        <taxon>Embryophyta</taxon>
        <taxon>Tracheophyta</taxon>
        <taxon>Spermatophyta</taxon>
        <taxon>Magnoliopsida</taxon>
        <taxon>eudicotyledons</taxon>
        <taxon>Gunneridae</taxon>
        <taxon>Pentapetalae</taxon>
        <taxon>asterids</taxon>
        <taxon>campanulids</taxon>
        <taxon>Asterales</taxon>
        <taxon>Asteraceae</taxon>
        <taxon>Asteroideae</taxon>
        <taxon>Anthemideae</taxon>
        <taxon>Artemisiinae</taxon>
        <taxon>Artemisia</taxon>
    </lineage>
</organism>
<dbReference type="Pfam" id="PF01565">
    <property type="entry name" value="FAD_binding_4"/>
    <property type="match status" value="1"/>
</dbReference>
<dbReference type="Proteomes" id="UP000245207">
    <property type="component" value="Unassembled WGS sequence"/>
</dbReference>
<evidence type="ECO:0000256" key="3">
    <source>
        <dbReference type="ARBA" id="ARBA00022630"/>
    </source>
</evidence>
<comment type="caution">
    <text evidence="10">The sequence shown here is derived from an EMBL/GenBank/DDBJ whole genome shotgun (WGS) entry which is preliminary data.</text>
</comment>
<keyword evidence="8" id="KW-0472">Membrane</keyword>
<evidence type="ECO:0000256" key="7">
    <source>
        <dbReference type="ARBA" id="ARBA00023180"/>
    </source>
</evidence>
<dbReference type="Gene3D" id="3.30.43.10">
    <property type="entry name" value="Uridine Diphospho-n-acetylenolpyruvylglucosamine Reductase, domain 2"/>
    <property type="match status" value="1"/>
</dbReference>
<keyword evidence="5" id="KW-0274">FAD</keyword>
<reference evidence="10 11" key="1">
    <citation type="journal article" date="2018" name="Mol. Plant">
        <title>The genome of Artemisia annua provides insight into the evolution of Asteraceae family and artemisinin biosynthesis.</title>
        <authorList>
            <person name="Shen Q."/>
            <person name="Zhang L."/>
            <person name="Liao Z."/>
            <person name="Wang S."/>
            <person name="Yan T."/>
            <person name="Shi P."/>
            <person name="Liu M."/>
            <person name="Fu X."/>
            <person name="Pan Q."/>
            <person name="Wang Y."/>
            <person name="Lv Z."/>
            <person name="Lu X."/>
            <person name="Zhang F."/>
            <person name="Jiang W."/>
            <person name="Ma Y."/>
            <person name="Chen M."/>
            <person name="Hao X."/>
            <person name="Li L."/>
            <person name="Tang Y."/>
            <person name="Lv G."/>
            <person name="Zhou Y."/>
            <person name="Sun X."/>
            <person name="Brodelius P.E."/>
            <person name="Rose J.K.C."/>
            <person name="Tang K."/>
        </authorList>
    </citation>
    <scope>NUCLEOTIDE SEQUENCE [LARGE SCALE GENOMIC DNA]</scope>
    <source>
        <strain evidence="11">cv. Huhao1</strain>
        <tissue evidence="10">Leaf</tissue>
    </source>
</reference>
<keyword evidence="8" id="KW-0812">Transmembrane</keyword>
<sequence length="533" mass="59439">MQMKIQTPFYLLNVIVVVIFLLVLRAGQFRSANTDDEFFQCLLFKSDNATLISQVVYSPNNISYTSVLQFSINNLRFTSPSTPKPRYIVTPVDEFQIQTVVYCSKKHGLEIRTRSGGHDFEGLSYVSQVPFVILDLINLRSITVDTQTATAWVQAGATLGELYYAIAQKSQNLGFLGGICYALGLGGHVSGGGYGAMMRKYGLAADNVVDAQFINVHGRILDRKSMGEDLFWAIRGGGGSSFGIILSLKIKLVPVPETVTVFTIDRTLEQNLTKIILKWQHVAPKIDKDLNIRVLMFSIVNPSTGNRTIRATFDTLFLGGINRLLPLMQEEFPELGLTREDCTEMSWIESVVVGSGFTNGEPVEVLLNRTALPKNSIKGRSDFATHPISEDGFEGIWEFYNDKIGAGMALLVLTPYGGKMDEIPESAIPFPNRLGTLYMIEYVVAWDGDETSPNISWIRNLYNYTASYVSNSPRTSYLNYNDLDLGVGKTYQEASSTWGANYFKNNFDRLVKVKTMVDAGNFFKREQSIPTRS</sequence>
<dbReference type="InterPro" id="IPR016166">
    <property type="entry name" value="FAD-bd_PCMH"/>
</dbReference>
<dbReference type="OrthoDB" id="407275at2759"/>
<evidence type="ECO:0000313" key="11">
    <source>
        <dbReference type="Proteomes" id="UP000245207"/>
    </source>
</evidence>
<dbReference type="GO" id="GO:0071949">
    <property type="term" value="F:FAD binding"/>
    <property type="evidence" value="ECO:0007669"/>
    <property type="project" value="InterPro"/>
</dbReference>
<keyword evidence="7" id="KW-0325">Glycoprotein</keyword>
<protein>
    <submittedName>
        <fullName evidence="10">FAD-binding Berberine family protein</fullName>
    </submittedName>
</protein>
<evidence type="ECO:0000256" key="8">
    <source>
        <dbReference type="SAM" id="Phobius"/>
    </source>
</evidence>
<proteinExistence type="inferred from homology"/>
<dbReference type="Pfam" id="PF08031">
    <property type="entry name" value="BBE"/>
    <property type="match status" value="1"/>
</dbReference>
<keyword evidence="8" id="KW-1133">Transmembrane helix</keyword>
<dbReference type="PANTHER" id="PTHR32448">
    <property type="entry name" value="OS08G0158400 PROTEIN"/>
    <property type="match status" value="1"/>
</dbReference>
<keyword evidence="3" id="KW-0285">Flavoprotein</keyword>
<dbReference type="STRING" id="35608.A0A2U1P731"/>
<feature type="domain" description="FAD-binding PCMH-type" evidence="9">
    <location>
        <begin position="81"/>
        <end position="255"/>
    </location>
</feature>
<evidence type="ECO:0000256" key="4">
    <source>
        <dbReference type="ARBA" id="ARBA00022729"/>
    </source>
</evidence>
<evidence type="ECO:0000313" key="10">
    <source>
        <dbReference type="EMBL" id="PWA81561.1"/>
    </source>
</evidence>
<dbReference type="FunFam" id="3.30.43.10:FF:000004">
    <property type="entry name" value="Berberine bridge enzyme-like 15"/>
    <property type="match status" value="1"/>
</dbReference>
<dbReference type="AlphaFoldDB" id="A0A2U1P731"/>
<feature type="transmembrane region" description="Helical" evidence="8">
    <location>
        <begin position="9"/>
        <end position="27"/>
    </location>
</feature>
<dbReference type="InterPro" id="IPR012951">
    <property type="entry name" value="BBE"/>
</dbReference>
<dbReference type="Gene3D" id="3.40.462.20">
    <property type="match status" value="1"/>
</dbReference>
<dbReference type="InterPro" id="IPR016167">
    <property type="entry name" value="FAD-bd_PCMH_sub1"/>
</dbReference>
<name>A0A2U1P731_ARTAN</name>
<dbReference type="Gene3D" id="3.30.465.10">
    <property type="match status" value="1"/>
</dbReference>
<keyword evidence="6" id="KW-1015">Disulfide bond</keyword>
<evidence type="ECO:0000256" key="2">
    <source>
        <dbReference type="ARBA" id="ARBA00005466"/>
    </source>
</evidence>
<evidence type="ECO:0000256" key="6">
    <source>
        <dbReference type="ARBA" id="ARBA00023157"/>
    </source>
</evidence>